<name>A0A6I4R9Z9_9STRE</name>
<dbReference type="AlphaFoldDB" id="A0A6I4R9Z9"/>
<dbReference type="Proteomes" id="UP000435423">
    <property type="component" value="Unassembled WGS sequence"/>
</dbReference>
<reference evidence="2 4" key="1">
    <citation type="submission" date="2019-10" db="EMBL/GenBank/DDBJ databases">
        <title>Streptococcis sp, isolated from the respiratory tract of Marmot.</title>
        <authorList>
            <person name="Zhang G."/>
        </authorList>
    </citation>
    <scope>NUCLEOTIDE SEQUENCE [LARGE SCALE GENOMIC DNA]</scope>
    <source>
        <strain evidence="4">zg-70</strain>
        <strain evidence="2">Zg-70</strain>
    </source>
</reference>
<evidence type="ECO:0000313" key="3">
    <source>
        <dbReference type="Proteomes" id="UP000435060"/>
    </source>
</evidence>
<reference evidence="1 3" key="2">
    <citation type="submission" date="2019-11" db="EMBL/GenBank/DDBJ databases">
        <title>Streptococcis sp. isolated from the respiratory tract of Marmot.</title>
        <authorList>
            <person name="Zhang G."/>
        </authorList>
    </citation>
    <scope>NUCLEOTIDE SEQUENCE [LARGE SCALE GENOMIC DNA]</scope>
    <source>
        <strain evidence="1">Zg-86</strain>
        <strain evidence="3">zg-86</strain>
    </source>
</reference>
<dbReference type="InterPro" id="IPR046228">
    <property type="entry name" value="DUF6261"/>
</dbReference>
<dbReference type="EMBL" id="WLCG01000006">
    <property type="protein sequence ID" value="MTB64376.1"/>
    <property type="molecule type" value="Genomic_DNA"/>
</dbReference>
<proteinExistence type="predicted"/>
<keyword evidence="3" id="KW-1185">Reference proteome</keyword>
<dbReference type="Pfam" id="PF19775">
    <property type="entry name" value="DUF6261"/>
    <property type="match status" value="1"/>
</dbReference>
<sequence length="250" mass="28895">MIYTYGIKHLAVRALDNTSFLQLMIESRDAVSAFVSKHKVEAVYPKELEDFSSLLERFRLVQLTKNTGKAVQDLESADRERDAAMLTLSNLIRAFSRVKEPATKAAYETLSAVLKQHKVSVTDSYEKESAKINQLLKALSSDDCQQAIANLYLTVYLNQLMEAQATFDRRYKLRLEEQKEHLPSQSKALRAQLFDIYHFFVDFTAVMASAYPERTELTDLHHQLNIIRQRYKKRKTVKKEEGVRTKLEVL</sequence>
<evidence type="ECO:0000313" key="4">
    <source>
        <dbReference type="Proteomes" id="UP000435423"/>
    </source>
</evidence>
<comment type="caution">
    <text evidence="2">The sequence shown here is derived from an EMBL/GenBank/DDBJ whole genome shotgun (WGS) entry which is preliminary data.</text>
</comment>
<evidence type="ECO:0000313" key="1">
    <source>
        <dbReference type="EMBL" id="MTB64376.1"/>
    </source>
</evidence>
<organism evidence="2 4">
    <name type="scientific">Streptococcus zhangguiae</name>
    <dbReference type="NCBI Taxonomy" id="2664091"/>
    <lineage>
        <taxon>Bacteria</taxon>
        <taxon>Bacillati</taxon>
        <taxon>Bacillota</taxon>
        <taxon>Bacilli</taxon>
        <taxon>Lactobacillales</taxon>
        <taxon>Streptococcaceae</taxon>
        <taxon>Streptococcus</taxon>
    </lineage>
</organism>
<gene>
    <name evidence="1" type="ORF">GGG87_05125</name>
    <name evidence="2" type="ORF">GGH11_04955</name>
</gene>
<accession>A0A6I4R9Z9</accession>
<dbReference type="EMBL" id="WUBJ01000005">
    <property type="protein sequence ID" value="MWV56319.1"/>
    <property type="molecule type" value="Genomic_DNA"/>
</dbReference>
<dbReference type="Proteomes" id="UP000435060">
    <property type="component" value="Unassembled WGS sequence"/>
</dbReference>
<protein>
    <submittedName>
        <fullName evidence="2">Uncharacterized protein</fullName>
    </submittedName>
</protein>
<evidence type="ECO:0000313" key="2">
    <source>
        <dbReference type="EMBL" id="MWV56319.1"/>
    </source>
</evidence>
<dbReference type="RefSeq" id="WP_154608352.1">
    <property type="nucleotide sequence ID" value="NZ_CP072115.1"/>
</dbReference>